<dbReference type="EMBL" id="BLZH01000002">
    <property type="protein sequence ID" value="GFP53239.1"/>
    <property type="molecule type" value="Genomic_DNA"/>
</dbReference>
<name>A0A6V8QLY1_TRIAP</name>
<evidence type="ECO:0000313" key="2">
    <source>
        <dbReference type="Proteomes" id="UP000517252"/>
    </source>
</evidence>
<gene>
    <name evidence="1" type="ORF">TASIC1_0002042300</name>
</gene>
<dbReference type="Proteomes" id="UP000517252">
    <property type="component" value="Unassembled WGS sequence"/>
</dbReference>
<proteinExistence type="predicted"/>
<dbReference type="AlphaFoldDB" id="A0A6V8QLY1"/>
<sequence length="121" mass="13918">MLCLVFFTVRATAHDDMRPRVSSSDPETVLDDDHLVLRTRKDPQRRITNIRDIFLRDERVYLGDEESDMQPLLSGELYDNPLDQPPSVHMAITGQGENMVGKHSINWHGTNTLNTPWAWMA</sequence>
<dbReference type="OrthoDB" id="5146389at2759"/>
<accession>A0A6V8QLY1</accession>
<protein>
    <submittedName>
        <fullName evidence="1">Uncharacterized protein</fullName>
    </submittedName>
</protein>
<organism evidence="1 2">
    <name type="scientific">Trichoderma asperellum</name>
    <name type="common">Filamentous fungus</name>
    <dbReference type="NCBI Taxonomy" id="101201"/>
    <lineage>
        <taxon>Eukaryota</taxon>
        <taxon>Fungi</taxon>
        <taxon>Dikarya</taxon>
        <taxon>Ascomycota</taxon>
        <taxon>Pezizomycotina</taxon>
        <taxon>Sordariomycetes</taxon>
        <taxon>Hypocreomycetidae</taxon>
        <taxon>Hypocreales</taxon>
        <taxon>Hypocreaceae</taxon>
        <taxon>Trichoderma</taxon>
    </lineage>
</organism>
<evidence type="ECO:0000313" key="1">
    <source>
        <dbReference type="EMBL" id="GFP53239.1"/>
    </source>
</evidence>
<comment type="caution">
    <text evidence="1">The sequence shown here is derived from an EMBL/GenBank/DDBJ whole genome shotgun (WGS) entry which is preliminary data.</text>
</comment>
<reference evidence="1 2" key="1">
    <citation type="submission" date="2020-07" db="EMBL/GenBank/DDBJ databases">
        <title>Trichoderma asperellum IC-1 whole genome shotgun sequence.</title>
        <authorList>
            <person name="Kanamasa S."/>
            <person name="Takahashi H."/>
        </authorList>
    </citation>
    <scope>NUCLEOTIDE SEQUENCE [LARGE SCALE GENOMIC DNA]</scope>
    <source>
        <strain evidence="1 2">IC-1</strain>
    </source>
</reference>